<sequence>MDEHDDLVISVRRVPVVRDRMDLTHGDPSTSGGGDGHGDAGGDGLNIPE</sequence>
<dbReference type="Proteomes" id="UP000233750">
    <property type="component" value="Unassembled WGS sequence"/>
</dbReference>
<dbReference type="EMBL" id="PJMY01000003">
    <property type="protein sequence ID" value="PKV92420.1"/>
    <property type="molecule type" value="Genomic_DNA"/>
</dbReference>
<gene>
    <name evidence="3" type="ORF">ATK30_3221</name>
    <name evidence="2" type="ORF">H5411_40585</name>
</gene>
<reference evidence="3 4" key="1">
    <citation type="submission" date="2017-12" db="EMBL/GenBank/DDBJ databases">
        <title>Sequencing the genomes of 1000 Actinobacteria strains.</title>
        <authorList>
            <person name="Klenk H.-P."/>
        </authorList>
    </citation>
    <scope>NUCLEOTIDE SEQUENCE [LARGE SCALE GENOMIC DNA]</scope>
    <source>
        <strain evidence="3 4">DSM 45165</strain>
    </source>
</reference>
<proteinExistence type="predicted"/>
<accession>A0A8E1W781</accession>
<dbReference type="Proteomes" id="UP000550260">
    <property type="component" value="Unassembled WGS sequence"/>
</dbReference>
<evidence type="ECO:0000313" key="2">
    <source>
        <dbReference type="EMBL" id="MBB2505406.1"/>
    </source>
</evidence>
<organism evidence="3 4">
    <name type="scientific">Amycolatopsis echigonensis</name>
    <dbReference type="NCBI Taxonomy" id="2576905"/>
    <lineage>
        <taxon>Bacteria</taxon>
        <taxon>Bacillati</taxon>
        <taxon>Actinomycetota</taxon>
        <taxon>Actinomycetes</taxon>
        <taxon>Pseudonocardiales</taxon>
        <taxon>Pseudonocardiaceae</taxon>
        <taxon>Amycolatopsis</taxon>
    </lineage>
</organism>
<evidence type="ECO:0000313" key="5">
    <source>
        <dbReference type="Proteomes" id="UP000550260"/>
    </source>
</evidence>
<keyword evidence="4" id="KW-1185">Reference proteome</keyword>
<dbReference type="RefSeq" id="WP_167441923.1">
    <property type="nucleotide sequence ID" value="NZ_JACJHR010000103.1"/>
</dbReference>
<evidence type="ECO:0000256" key="1">
    <source>
        <dbReference type="SAM" id="MobiDB-lite"/>
    </source>
</evidence>
<feature type="region of interest" description="Disordered" evidence="1">
    <location>
        <begin position="19"/>
        <end position="49"/>
    </location>
</feature>
<reference evidence="2 5" key="2">
    <citation type="submission" date="2020-08" db="EMBL/GenBank/DDBJ databases">
        <title>Amycolatopsis echigonensis JCM 21831.</title>
        <authorList>
            <person name="Tedsree N."/>
            <person name="Kuncharoen N."/>
            <person name="Likhitwitayawuid K."/>
            <person name="Tanasupawat S."/>
        </authorList>
    </citation>
    <scope>NUCLEOTIDE SEQUENCE [LARGE SCALE GENOMIC DNA]</scope>
    <source>
        <strain evidence="2 5">JCM 21831</strain>
    </source>
</reference>
<accession>A0A2N3WEW8</accession>
<dbReference type="AlphaFoldDB" id="A0A2N3WEW8"/>
<comment type="caution">
    <text evidence="3">The sequence shown here is derived from an EMBL/GenBank/DDBJ whole genome shotgun (WGS) entry which is preliminary data.</text>
</comment>
<feature type="compositionally biased region" description="Gly residues" evidence="1">
    <location>
        <begin position="31"/>
        <end position="49"/>
    </location>
</feature>
<evidence type="ECO:0000313" key="4">
    <source>
        <dbReference type="Proteomes" id="UP000233750"/>
    </source>
</evidence>
<protein>
    <submittedName>
        <fullName evidence="3">Uncharacterized protein</fullName>
    </submittedName>
</protein>
<evidence type="ECO:0000313" key="3">
    <source>
        <dbReference type="EMBL" id="PKV92420.1"/>
    </source>
</evidence>
<name>A0A2N3WEW8_9PSEU</name>
<dbReference type="EMBL" id="JACJHR010000103">
    <property type="protein sequence ID" value="MBB2505406.1"/>
    <property type="molecule type" value="Genomic_DNA"/>
</dbReference>